<dbReference type="Proteomes" id="UP000245647">
    <property type="component" value="Unassembled WGS sequence"/>
</dbReference>
<feature type="region of interest" description="Disordered" evidence="1">
    <location>
        <begin position="74"/>
        <end position="106"/>
    </location>
</feature>
<protein>
    <submittedName>
        <fullName evidence="2">Uncharacterized protein</fullName>
    </submittedName>
</protein>
<dbReference type="AlphaFoldDB" id="A0A2U2P9G8"/>
<accession>A0A2U2P9G8</accession>
<keyword evidence="3" id="KW-1185">Reference proteome</keyword>
<evidence type="ECO:0000256" key="1">
    <source>
        <dbReference type="SAM" id="MobiDB-lite"/>
    </source>
</evidence>
<reference evidence="2 3" key="1">
    <citation type="submission" date="2018-04" db="EMBL/GenBank/DDBJ databases">
        <title>Pedobacter chongqingensis sp. nov., isolated from a rottenly hemp rope.</title>
        <authorList>
            <person name="Cai Y."/>
        </authorList>
    </citation>
    <scope>NUCLEOTIDE SEQUENCE [LARGE SCALE GENOMIC DNA]</scope>
    <source>
        <strain evidence="2 3">FJ4-8</strain>
    </source>
</reference>
<dbReference type="InterPro" id="IPR038765">
    <property type="entry name" value="Papain-like_cys_pep_sf"/>
</dbReference>
<feature type="region of interest" description="Disordered" evidence="1">
    <location>
        <begin position="441"/>
        <end position="472"/>
    </location>
</feature>
<feature type="compositionally biased region" description="Polar residues" evidence="1">
    <location>
        <begin position="453"/>
        <end position="469"/>
    </location>
</feature>
<name>A0A2U2P9G8_9SPHI</name>
<dbReference type="NCBIfam" id="TIGR03696">
    <property type="entry name" value="Rhs_assc_core"/>
    <property type="match status" value="1"/>
</dbReference>
<organism evidence="2 3">
    <name type="scientific">Pararcticibacter amylolyticus</name>
    <dbReference type="NCBI Taxonomy" id="2173175"/>
    <lineage>
        <taxon>Bacteria</taxon>
        <taxon>Pseudomonadati</taxon>
        <taxon>Bacteroidota</taxon>
        <taxon>Sphingobacteriia</taxon>
        <taxon>Sphingobacteriales</taxon>
        <taxon>Sphingobacteriaceae</taxon>
        <taxon>Pararcticibacter</taxon>
    </lineage>
</organism>
<dbReference type="PANTHER" id="PTHR32305:SF15">
    <property type="entry name" value="PROTEIN RHSA-RELATED"/>
    <property type="match status" value="1"/>
</dbReference>
<gene>
    <name evidence="2" type="ORF">DDR33_24290</name>
</gene>
<dbReference type="EMBL" id="QEAS01000038">
    <property type="protein sequence ID" value="PWG78032.1"/>
    <property type="molecule type" value="Genomic_DNA"/>
</dbReference>
<dbReference type="RefSeq" id="WP_317047474.1">
    <property type="nucleotide sequence ID" value="NZ_QEAS01000038.1"/>
</dbReference>
<dbReference type="InterPro" id="IPR022385">
    <property type="entry name" value="Rhs_assc_core"/>
</dbReference>
<evidence type="ECO:0000313" key="3">
    <source>
        <dbReference type="Proteomes" id="UP000245647"/>
    </source>
</evidence>
<evidence type="ECO:0000313" key="2">
    <source>
        <dbReference type="EMBL" id="PWG78032.1"/>
    </source>
</evidence>
<dbReference type="InterPro" id="IPR050708">
    <property type="entry name" value="T6SS_VgrG/RHS"/>
</dbReference>
<feature type="compositionally biased region" description="Basic and acidic residues" evidence="1">
    <location>
        <begin position="441"/>
        <end position="452"/>
    </location>
</feature>
<dbReference type="SUPFAM" id="SSF54001">
    <property type="entry name" value="Cysteine proteinases"/>
    <property type="match status" value="1"/>
</dbReference>
<comment type="caution">
    <text evidence="2">The sequence shown here is derived from an EMBL/GenBank/DDBJ whole genome shotgun (WGS) entry which is preliminary data.</text>
</comment>
<proteinExistence type="predicted"/>
<sequence>PASSGFPQEKQSYDYTYDKLNRLELAAYTTPGKTGYFNEKLSYDKAGNIQSLERTSNGTGKTDQLSYTYEESGQSNRLASLTDGSSSNEGQPAGTTNYTYDDNGNLASDSKKQLTINYNELNLPKAVTQTGSNQTITYLYDASGRKLRKEATGGNRDYIGGIEYGNDGHIEFIQTEEGRAVKSGESYSYEYMLRDHLSNTRAVVKQDGSIIQLSDYYAFGMEMNHNGMTPSPDNRYKYNGKELQTELGMNQYDYGARFYDPAIGRFGVIDPKAEEATKYSPFVYAINNPMRFIDINGEGPGDRVKAARQMIGSLYKWENSTLRTGMTSMALEFKDCSELVNRVLFADGITDRVLTQNTAAMKTFFGENGKFIHSDKPEVGDIALWNGHVGIVSGVDKSGKIKLIHARGKSKKASENAYYLSPKAYRDSEFYGYYRPVKETPDGKLDGGKKNEGGTNNSNANPKTTQGEEQVNEFVPSDSIIRYLIDSQKFIERLKDDQKKYDEIIRKNPFSR</sequence>
<dbReference type="Gene3D" id="3.90.1720.10">
    <property type="entry name" value="endopeptidase domain like (from Nostoc punctiforme)"/>
    <property type="match status" value="1"/>
</dbReference>
<feature type="non-terminal residue" evidence="2">
    <location>
        <position position="1"/>
    </location>
</feature>
<dbReference type="Gene3D" id="2.180.10.10">
    <property type="entry name" value="RHS repeat-associated core"/>
    <property type="match status" value="1"/>
</dbReference>
<dbReference type="PANTHER" id="PTHR32305">
    <property type="match status" value="1"/>
</dbReference>